<sequence length="123" mass="13890">MDYGMVPKLNQFTDNQALEVQKVQTSSQSAEIKNKQNLESIQQKAIEKTKESSAAQQVQNQQPSTASKYEVLISNTNFGYNSSSRDFYVKVERGSVENQYPTEQMMKVKANMQALQESLNSQA</sequence>
<gene>
    <name evidence="1" type="ORF">B0175_06055</name>
</gene>
<dbReference type="Proteomes" id="UP000251311">
    <property type="component" value="Unassembled WGS sequence"/>
</dbReference>
<dbReference type="EMBL" id="MUXF01000010">
    <property type="protein sequence ID" value="PUE66270.1"/>
    <property type="molecule type" value="Genomic_DNA"/>
</dbReference>
<evidence type="ECO:0000313" key="2">
    <source>
        <dbReference type="Proteomes" id="UP000251311"/>
    </source>
</evidence>
<dbReference type="RefSeq" id="WP_108527746.1">
    <property type="nucleotide sequence ID" value="NZ_MUXF01000010.1"/>
</dbReference>
<proteinExistence type="predicted"/>
<accession>A0ABX5JHC4</accession>
<reference evidence="1 2" key="1">
    <citation type="submission" date="2017-02" db="EMBL/GenBank/DDBJ databases">
        <title>Arcobacter lacus sp. nov., a new species isolated from reclaimed water.</title>
        <authorList>
            <person name="Figueras M.J."/>
            <person name="Perez-Cataluna A."/>
            <person name="Salas-Masso N."/>
        </authorList>
    </citation>
    <scope>NUCLEOTIDE SEQUENCE [LARGE SCALE GENOMIC DNA]</scope>
    <source>
        <strain evidence="1 2">RW43-9</strain>
    </source>
</reference>
<evidence type="ECO:0000313" key="1">
    <source>
        <dbReference type="EMBL" id="PUE66270.1"/>
    </source>
</evidence>
<comment type="caution">
    <text evidence="1">The sequence shown here is derived from an EMBL/GenBank/DDBJ whole genome shotgun (WGS) entry which is preliminary data.</text>
</comment>
<keyword evidence="2" id="KW-1185">Reference proteome</keyword>
<name>A0ABX5JHC4_9BACT</name>
<evidence type="ECO:0008006" key="3">
    <source>
        <dbReference type="Google" id="ProtNLM"/>
    </source>
</evidence>
<protein>
    <recommendedName>
        <fullName evidence="3">FlaG family protein</fullName>
    </recommendedName>
</protein>
<organism evidence="1 2">
    <name type="scientific">Arcobacter lacus</name>
    <dbReference type="NCBI Taxonomy" id="1912876"/>
    <lineage>
        <taxon>Bacteria</taxon>
        <taxon>Pseudomonadati</taxon>
        <taxon>Campylobacterota</taxon>
        <taxon>Epsilonproteobacteria</taxon>
        <taxon>Campylobacterales</taxon>
        <taxon>Arcobacteraceae</taxon>
        <taxon>Arcobacter</taxon>
    </lineage>
</organism>